<dbReference type="PATRIC" id="fig|230361.4.peg.1352"/>
<reference evidence="1 2" key="1">
    <citation type="submission" date="2015-04" db="EMBL/GenBank/DDBJ databases">
        <title>The complete genome sequence of the rumen methanogen Methanobrevibacter millerae SM9.</title>
        <authorList>
            <person name="Leahy S.C."/>
            <person name="Kelly W.J."/>
            <person name="Pacheco D.M."/>
            <person name="Li D."/>
            <person name="Altermann E."/>
            <person name="Attwood G.T."/>
        </authorList>
    </citation>
    <scope>NUCLEOTIDE SEQUENCE [LARGE SCALE GENOMIC DNA]</scope>
    <source>
        <strain evidence="1 2">SM9</strain>
    </source>
</reference>
<dbReference type="EMBL" id="CP011266">
    <property type="protein sequence ID" value="ALT69089.1"/>
    <property type="molecule type" value="Genomic_DNA"/>
</dbReference>
<name>A0A0U3EBV3_9EURY</name>
<proteinExistence type="predicted"/>
<dbReference type="AlphaFoldDB" id="A0A0U3EBV3"/>
<accession>A0A0U3EBV3</accession>
<sequence>MMKKIIFISLIFLIIGCVYAEDFSKVTVNGNEFEIPNQYSLGDKQKNGYVYHDLRTFAILCVDDYIISNYGGYYKISDSVSDLSIDSRPARLLTVYNTYISKNVSYLYFPVNQSVYCICFQGNDVNASISHIVESAPASDMTSDSFYGILSEAYGQHEDRAYLDRVSTDYSNSVSQKNQHDTHSNNQLITWYLLTHGGR</sequence>
<dbReference type="KEGG" id="mmil:sm9_1308"/>
<evidence type="ECO:0000313" key="1">
    <source>
        <dbReference type="EMBL" id="ALT69089.1"/>
    </source>
</evidence>
<dbReference type="PROSITE" id="PS51257">
    <property type="entry name" value="PROKAR_LIPOPROTEIN"/>
    <property type="match status" value="1"/>
</dbReference>
<protein>
    <submittedName>
        <fullName evidence="1">Uncharacterized protein</fullName>
    </submittedName>
</protein>
<evidence type="ECO:0000313" key="2">
    <source>
        <dbReference type="Proteomes" id="UP000067738"/>
    </source>
</evidence>
<gene>
    <name evidence="1" type="ORF">sm9_1308</name>
</gene>
<dbReference type="Proteomes" id="UP000067738">
    <property type="component" value="Chromosome"/>
</dbReference>
<organism evidence="1 2">
    <name type="scientific">Methanobrevibacter millerae</name>
    <dbReference type="NCBI Taxonomy" id="230361"/>
    <lineage>
        <taxon>Archaea</taxon>
        <taxon>Methanobacteriati</taxon>
        <taxon>Methanobacteriota</taxon>
        <taxon>Methanomada group</taxon>
        <taxon>Methanobacteria</taxon>
        <taxon>Methanobacteriales</taxon>
        <taxon>Methanobacteriaceae</taxon>
        <taxon>Methanobrevibacter</taxon>
    </lineage>
</organism>
<keyword evidence="2" id="KW-1185">Reference proteome</keyword>